<evidence type="ECO:0000313" key="2">
    <source>
        <dbReference type="EMBL" id="GEL45597.1"/>
    </source>
</evidence>
<evidence type="ECO:0000313" key="3">
    <source>
        <dbReference type="EMBL" id="MBB5472466.1"/>
    </source>
</evidence>
<feature type="region of interest" description="Disordered" evidence="1">
    <location>
        <begin position="22"/>
        <end position="53"/>
    </location>
</feature>
<name>A0A511FBD7_9CELL</name>
<protein>
    <submittedName>
        <fullName evidence="3">Tight adherence protein B</fullName>
    </submittedName>
</protein>
<comment type="caution">
    <text evidence="2">The sequence shown here is derived from an EMBL/GenBank/DDBJ whole genome shotgun (WGS) entry which is preliminary data.</text>
</comment>
<organism evidence="2 4">
    <name type="scientific">Cellulomonas hominis</name>
    <dbReference type="NCBI Taxonomy" id="156981"/>
    <lineage>
        <taxon>Bacteria</taxon>
        <taxon>Bacillati</taxon>
        <taxon>Actinomycetota</taxon>
        <taxon>Actinomycetes</taxon>
        <taxon>Micrococcales</taxon>
        <taxon>Cellulomonadaceae</taxon>
        <taxon>Cellulomonas</taxon>
    </lineage>
</organism>
<dbReference type="EMBL" id="BJVQ01000006">
    <property type="protein sequence ID" value="GEL45597.1"/>
    <property type="molecule type" value="Genomic_DNA"/>
</dbReference>
<gene>
    <name evidence="2" type="ORF">CHO01_07130</name>
    <name evidence="3" type="ORF">HNR08_001202</name>
</gene>
<accession>A0A511FBD7</accession>
<dbReference type="Proteomes" id="UP000564629">
    <property type="component" value="Unassembled WGS sequence"/>
</dbReference>
<dbReference type="RefSeq" id="WP_146833704.1">
    <property type="nucleotide sequence ID" value="NZ_BJVQ01000006.1"/>
</dbReference>
<keyword evidence="4" id="KW-1185">Reference proteome</keyword>
<reference evidence="2 4" key="1">
    <citation type="submission" date="2019-07" db="EMBL/GenBank/DDBJ databases">
        <title>Whole genome shotgun sequence of Cellulomonas hominis NBRC 16055.</title>
        <authorList>
            <person name="Hosoyama A."/>
            <person name="Uohara A."/>
            <person name="Ohji S."/>
            <person name="Ichikawa N."/>
        </authorList>
    </citation>
    <scope>NUCLEOTIDE SEQUENCE [LARGE SCALE GENOMIC DNA]</scope>
    <source>
        <strain evidence="2 4">NBRC 16055</strain>
    </source>
</reference>
<reference evidence="3 5" key="2">
    <citation type="submission" date="2020-08" db="EMBL/GenBank/DDBJ databases">
        <title>Sequencing the genomes of 1000 actinobacteria strains.</title>
        <authorList>
            <person name="Klenk H.-P."/>
        </authorList>
    </citation>
    <scope>NUCLEOTIDE SEQUENCE [LARGE SCALE GENOMIC DNA]</scope>
    <source>
        <strain evidence="3 5">DSM 9581</strain>
    </source>
</reference>
<evidence type="ECO:0000256" key="1">
    <source>
        <dbReference type="SAM" id="MobiDB-lite"/>
    </source>
</evidence>
<dbReference type="Proteomes" id="UP000321723">
    <property type="component" value="Unassembled WGS sequence"/>
</dbReference>
<dbReference type="AlphaFoldDB" id="A0A511FBD7"/>
<dbReference type="EMBL" id="JACHDN010000001">
    <property type="protein sequence ID" value="MBB5472466.1"/>
    <property type="molecule type" value="Genomic_DNA"/>
</dbReference>
<sequence length="262" mass="25691">MTPGDLLLAGAVGLAAHLAGRATGPARARVRTRRDRGSPPGRGRAWARVRRRPRSDPTAALAVAVTAVAAELRAGRSPGGAWRAALGVPVGGDGVPDADDVVAAVGGRPGPGGWPAADGFPAVRARPARRPAAGAARVERHVLAVLAATRLATSIGAPLGAVLESSGRTLAADADAETAVRAALAGPQQTVTLLTWLPAAGLGIGTLFGADPLGVLLGGGLGSTAGFAGAGLTVVGRWWVARMVAAARDAGDRASGGGGRGG</sequence>
<proteinExistence type="predicted"/>
<evidence type="ECO:0000313" key="4">
    <source>
        <dbReference type="Proteomes" id="UP000321723"/>
    </source>
</evidence>
<evidence type="ECO:0000313" key="5">
    <source>
        <dbReference type="Proteomes" id="UP000564629"/>
    </source>
</evidence>